<accession>A0A9P5XT16</accession>
<comment type="caution">
    <text evidence="1">The sequence shown here is derived from an EMBL/GenBank/DDBJ whole genome shotgun (WGS) entry which is preliminary data.</text>
</comment>
<keyword evidence="2" id="KW-1185">Reference proteome</keyword>
<sequence length="146" mass="15946">MGFWYPDLQLGFYCPIDFDIPCKLASSENSTPVFFFEALCVASAIHSIDKHCLSTRTAVIYSDNSNTVDMFNSLRALPPYNPILTSSVDSLLSQSIDIRVLHIDGSKNSVADALSRGKFELAKSLAGNLSIINFTPPRNALGAVKK</sequence>
<protein>
    <submittedName>
        <fullName evidence="1">Uncharacterized protein</fullName>
    </submittedName>
</protein>
<evidence type="ECO:0000313" key="2">
    <source>
        <dbReference type="Proteomes" id="UP000807353"/>
    </source>
</evidence>
<gene>
    <name evidence="1" type="ORF">BDZ94DRAFT_1180392</name>
</gene>
<evidence type="ECO:0000313" key="1">
    <source>
        <dbReference type="EMBL" id="KAF9455246.1"/>
    </source>
</evidence>
<organism evidence="1 2">
    <name type="scientific">Collybia nuda</name>
    <dbReference type="NCBI Taxonomy" id="64659"/>
    <lineage>
        <taxon>Eukaryota</taxon>
        <taxon>Fungi</taxon>
        <taxon>Dikarya</taxon>
        <taxon>Basidiomycota</taxon>
        <taxon>Agaricomycotina</taxon>
        <taxon>Agaricomycetes</taxon>
        <taxon>Agaricomycetidae</taxon>
        <taxon>Agaricales</taxon>
        <taxon>Tricholomatineae</taxon>
        <taxon>Clitocybaceae</taxon>
        <taxon>Collybia</taxon>
    </lineage>
</organism>
<name>A0A9P5XT16_9AGAR</name>
<dbReference type="Proteomes" id="UP000807353">
    <property type="component" value="Unassembled WGS sequence"/>
</dbReference>
<dbReference type="AlphaFoldDB" id="A0A9P5XT16"/>
<proteinExistence type="predicted"/>
<reference evidence="1" key="1">
    <citation type="submission" date="2020-11" db="EMBL/GenBank/DDBJ databases">
        <authorList>
            <consortium name="DOE Joint Genome Institute"/>
            <person name="Ahrendt S."/>
            <person name="Riley R."/>
            <person name="Andreopoulos W."/>
            <person name="Labutti K."/>
            <person name="Pangilinan J."/>
            <person name="Ruiz-Duenas F.J."/>
            <person name="Barrasa J.M."/>
            <person name="Sanchez-Garcia M."/>
            <person name="Camarero S."/>
            <person name="Miyauchi S."/>
            <person name="Serrano A."/>
            <person name="Linde D."/>
            <person name="Babiker R."/>
            <person name="Drula E."/>
            <person name="Ayuso-Fernandez I."/>
            <person name="Pacheco R."/>
            <person name="Padilla G."/>
            <person name="Ferreira P."/>
            <person name="Barriuso J."/>
            <person name="Kellner H."/>
            <person name="Castanera R."/>
            <person name="Alfaro M."/>
            <person name="Ramirez L."/>
            <person name="Pisabarro A.G."/>
            <person name="Kuo A."/>
            <person name="Tritt A."/>
            <person name="Lipzen A."/>
            <person name="He G."/>
            <person name="Yan M."/>
            <person name="Ng V."/>
            <person name="Cullen D."/>
            <person name="Martin F."/>
            <person name="Rosso M.-N."/>
            <person name="Henrissat B."/>
            <person name="Hibbett D."/>
            <person name="Martinez A.T."/>
            <person name="Grigoriev I.V."/>
        </authorList>
    </citation>
    <scope>NUCLEOTIDE SEQUENCE</scope>
    <source>
        <strain evidence="1">CBS 247.69</strain>
    </source>
</reference>
<dbReference type="OrthoDB" id="3249498at2759"/>
<dbReference type="EMBL" id="MU150855">
    <property type="protein sequence ID" value="KAF9455246.1"/>
    <property type="molecule type" value="Genomic_DNA"/>
</dbReference>